<comment type="caution">
    <text evidence="9">The sequence shown here is derived from an EMBL/GenBank/DDBJ whole genome shotgun (WGS) entry which is preliminary data.</text>
</comment>
<dbReference type="EC" id="5.3.1.8" evidence="4"/>
<feature type="domain" description="Phosphomannose isomerase type I catalytic" evidence="8">
    <location>
        <begin position="4"/>
        <end position="144"/>
    </location>
</feature>
<evidence type="ECO:0000313" key="9">
    <source>
        <dbReference type="EMBL" id="MFC0564281.1"/>
    </source>
</evidence>
<organism evidence="9 10">
    <name type="scientific">Plantactinospora siamensis</name>
    <dbReference type="NCBI Taxonomy" id="555372"/>
    <lineage>
        <taxon>Bacteria</taxon>
        <taxon>Bacillati</taxon>
        <taxon>Actinomycetota</taxon>
        <taxon>Actinomycetes</taxon>
        <taxon>Micromonosporales</taxon>
        <taxon>Micromonosporaceae</taxon>
        <taxon>Plantactinospora</taxon>
    </lineage>
</organism>
<comment type="catalytic activity">
    <reaction evidence="1">
        <text>D-mannose 6-phosphate = D-fructose 6-phosphate</text>
        <dbReference type="Rhea" id="RHEA:12356"/>
        <dbReference type="ChEBI" id="CHEBI:58735"/>
        <dbReference type="ChEBI" id="CHEBI:61527"/>
        <dbReference type="EC" id="5.3.1.8"/>
    </reaction>
</comment>
<dbReference type="GO" id="GO:0004476">
    <property type="term" value="F:mannose-6-phosphate isomerase activity"/>
    <property type="evidence" value="ECO:0007669"/>
    <property type="project" value="UniProtKB-EC"/>
</dbReference>
<comment type="cofactor">
    <cofactor evidence="2">
        <name>Zn(2+)</name>
        <dbReference type="ChEBI" id="CHEBI:29105"/>
    </cofactor>
</comment>
<dbReference type="SUPFAM" id="SSF51182">
    <property type="entry name" value="RmlC-like cupins"/>
    <property type="match status" value="1"/>
</dbReference>
<evidence type="ECO:0000256" key="6">
    <source>
        <dbReference type="ARBA" id="ARBA00022833"/>
    </source>
</evidence>
<dbReference type="PIRSF" id="PIRSF001480">
    <property type="entry name" value="Mannose-6-phosphate_isomerase"/>
    <property type="match status" value="1"/>
</dbReference>
<evidence type="ECO:0000256" key="5">
    <source>
        <dbReference type="ARBA" id="ARBA00022723"/>
    </source>
</evidence>
<dbReference type="Gene3D" id="1.10.441.10">
    <property type="entry name" value="Phosphomannose Isomerase, domain 2"/>
    <property type="match status" value="1"/>
</dbReference>
<dbReference type="InterPro" id="IPR014710">
    <property type="entry name" value="RmlC-like_jellyroll"/>
</dbReference>
<name>A0ABV6NU30_9ACTN</name>
<dbReference type="InterPro" id="IPR011051">
    <property type="entry name" value="RmlC_Cupin_sf"/>
</dbReference>
<evidence type="ECO:0000256" key="2">
    <source>
        <dbReference type="ARBA" id="ARBA00001947"/>
    </source>
</evidence>
<dbReference type="InterPro" id="IPR016305">
    <property type="entry name" value="Mannose-6-P_Isomerase"/>
</dbReference>
<proteinExistence type="inferred from homology"/>
<dbReference type="CDD" id="cd07011">
    <property type="entry name" value="cupin_PMI_type_I_N"/>
    <property type="match status" value="1"/>
</dbReference>
<sequence length="385" mass="40044">MESLHGPIRDYAWGSRTVLAELQCRPAPSPGPEAELWLGAHPGAPAAVDRPGGPVPLPDLLAAESEHWLGADVLARFGPRLPFLLKVLAPEKPLSLQAHPDPEQARAGYDAEEVAGAHHNYVDPYHKPEMLVALQPFEALCGFRDPAVSAEALAGLGLAELAPVVTALRRGVAGLADAVRLLLTWPADGRADLVDAAVKAAGAAQGRADLVPRLAADYPGDPGVLLALLLNHVSLAPGEAIWMPAGNLHAYLRGCGVEIMAASDNVLRGGFTPKRVDVDELLRVLRFEVLADPVLRAVPVQPGVVTWPVPVDDFALYRIRLDGAAPVRLAPAGPRVVLSTAGTLTAGDDDGAVPVPCGTGVLSRAGAGPVELAGTGEAYLATVGR</sequence>
<dbReference type="Proteomes" id="UP001589894">
    <property type="component" value="Unassembled WGS sequence"/>
</dbReference>
<dbReference type="Pfam" id="PF20511">
    <property type="entry name" value="PMI_typeI_cat"/>
    <property type="match status" value="1"/>
</dbReference>
<keyword evidence="10" id="KW-1185">Reference proteome</keyword>
<evidence type="ECO:0000256" key="7">
    <source>
        <dbReference type="ARBA" id="ARBA00023235"/>
    </source>
</evidence>
<keyword evidence="5" id="KW-0479">Metal-binding</keyword>
<keyword evidence="6" id="KW-0862">Zinc</keyword>
<protein>
    <recommendedName>
        <fullName evidence="4">mannose-6-phosphate isomerase</fullName>
        <ecNumber evidence="4">5.3.1.8</ecNumber>
    </recommendedName>
</protein>
<dbReference type="InterPro" id="IPR001250">
    <property type="entry name" value="Man6P_Isoase-1"/>
</dbReference>
<keyword evidence="7 9" id="KW-0413">Isomerase</keyword>
<evidence type="ECO:0000259" key="8">
    <source>
        <dbReference type="Pfam" id="PF20511"/>
    </source>
</evidence>
<evidence type="ECO:0000256" key="3">
    <source>
        <dbReference type="ARBA" id="ARBA00010772"/>
    </source>
</evidence>
<gene>
    <name evidence="9" type="primary">manA</name>
    <name evidence="9" type="ORF">ACFFHU_08895</name>
</gene>
<evidence type="ECO:0000313" key="10">
    <source>
        <dbReference type="Proteomes" id="UP001589894"/>
    </source>
</evidence>
<dbReference type="Gene3D" id="2.60.120.10">
    <property type="entry name" value="Jelly Rolls"/>
    <property type="match status" value="2"/>
</dbReference>
<dbReference type="PANTHER" id="PTHR10309:SF0">
    <property type="entry name" value="MANNOSE-6-PHOSPHATE ISOMERASE"/>
    <property type="match status" value="1"/>
</dbReference>
<accession>A0ABV6NU30</accession>
<dbReference type="EMBL" id="JBHLUE010000004">
    <property type="protein sequence ID" value="MFC0564281.1"/>
    <property type="molecule type" value="Genomic_DNA"/>
</dbReference>
<reference evidence="9 10" key="1">
    <citation type="submission" date="2024-09" db="EMBL/GenBank/DDBJ databases">
        <authorList>
            <person name="Sun Q."/>
            <person name="Mori K."/>
        </authorList>
    </citation>
    <scope>NUCLEOTIDE SEQUENCE [LARGE SCALE GENOMIC DNA]</scope>
    <source>
        <strain evidence="9 10">TBRC 2205</strain>
    </source>
</reference>
<evidence type="ECO:0000256" key="1">
    <source>
        <dbReference type="ARBA" id="ARBA00000757"/>
    </source>
</evidence>
<dbReference type="PANTHER" id="PTHR10309">
    <property type="entry name" value="MANNOSE-6-PHOSPHATE ISOMERASE"/>
    <property type="match status" value="1"/>
</dbReference>
<evidence type="ECO:0000256" key="4">
    <source>
        <dbReference type="ARBA" id="ARBA00011956"/>
    </source>
</evidence>
<comment type="similarity">
    <text evidence="3">Belongs to the mannose-6-phosphate isomerase type 1 family.</text>
</comment>
<dbReference type="NCBIfam" id="TIGR00218">
    <property type="entry name" value="manA"/>
    <property type="match status" value="1"/>
</dbReference>
<dbReference type="InterPro" id="IPR046457">
    <property type="entry name" value="PMI_typeI_cat"/>
</dbReference>
<dbReference type="RefSeq" id="WP_377337225.1">
    <property type="nucleotide sequence ID" value="NZ_JBHLUE010000004.1"/>
</dbReference>
<dbReference type="PRINTS" id="PR00714">
    <property type="entry name" value="MAN6PISMRASE"/>
</dbReference>